<proteinExistence type="predicted"/>
<dbReference type="InterPro" id="IPR037053">
    <property type="entry name" value="Phage_tail_collar_dom_sf"/>
</dbReference>
<evidence type="ECO:0000259" key="1">
    <source>
        <dbReference type="Pfam" id="PF07484"/>
    </source>
</evidence>
<dbReference type="InterPro" id="IPR011083">
    <property type="entry name" value="Phage_tail_collar_dom"/>
</dbReference>
<evidence type="ECO:0000313" key="2">
    <source>
        <dbReference type="EMBL" id="DAF45897.1"/>
    </source>
</evidence>
<reference evidence="2" key="1">
    <citation type="journal article" date="2021" name="Proc. Natl. Acad. Sci. U.S.A.">
        <title>A Catalog of Tens of Thousands of Viruses from Human Metagenomes Reveals Hidden Associations with Chronic Diseases.</title>
        <authorList>
            <person name="Tisza M.J."/>
            <person name="Buck C.B."/>
        </authorList>
    </citation>
    <scope>NUCLEOTIDE SEQUENCE</scope>
    <source>
        <strain evidence="2">CtFRM8</strain>
    </source>
</reference>
<protein>
    <submittedName>
        <fullName evidence="2">Tail collar domain protein</fullName>
    </submittedName>
</protein>
<accession>A0A8S5S4N3</accession>
<sequence>MHYLRFLMKITNLTTNQLNQNGYTKNTQTREKIGALFTFPIDYTPSDCLSCEGFVLKIADYTPLYSIIGKKFNKGTEKEDEFRIPDYNITKRFLQPGTTVGKQVEAGIQDHRRLE</sequence>
<dbReference type="Gene3D" id="3.90.1340.10">
    <property type="entry name" value="Phage tail collar domain"/>
    <property type="match status" value="1"/>
</dbReference>
<organism evidence="2">
    <name type="scientific">Ackermannviridae sp. ctFRM8</name>
    <dbReference type="NCBI Taxonomy" id="2828016"/>
    <lineage>
        <taxon>Viruses</taxon>
        <taxon>Duplodnaviria</taxon>
        <taxon>Heunggongvirae</taxon>
        <taxon>Uroviricota</taxon>
        <taxon>Caudoviricetes</taxon>
        <taxon>Pantevenvirales</taxon>
        <taxon>Ackermannviridae</taxon>
    </lineage>
</organism>
<dbReference type="SUPFAM" id="SSF88874">
    <property type="entry name" value="Receptor-binding domain of short tail fibre protein gp12"/>
    <property type="match status" value="1"/>
</dbReference>
<dbReference type="EMBL" id="BK032523">
    <property type="protein sequence ID" value="DAF45897.1"/>
    <property type="molecule type" value="Genomic_DNA"/>
</dbReference>
<dbReference type="Pfam" id="PF07484">
    <property type="entry name" value="Collar"/>
    <property type="match status" value="1"/>
</dbReference>
<feature type="domain" description="Phage tail collar" evidence="1">
    <location>
        <begin position="34"/>
        <end position="87"/>
    </location>
</feature>
<name>A0A8S5S4N3_9CAUD</name>